<organism evidence="3 4">
    <name type="scientific">Aspergillus cavernicola</name>
    <dbReference type="NCBI Taxonomy" id="176166"/>
    <lineage>
        <taxon>Eukaryota</taxon>
        <taxon>Fungi</taxon>
        <taxon>Dikarya</taxon>
        <taxon>Ascomycota</taxon>
        <taxon>Pezizomycotina</taxon>
        <taxon>Eurotiomycetes</taxon>
        <taxon>Eurotiomycetidae</taxon>
        <taxon>Eurotiales</taxon>
        <taxon>Aspergillaceae</taxon>
        <taxon>Aspergillus</taxon>
        <taxon>Aspergillus subgen. Nidulantes</taxon>
    </lineage>
</organism>
<proteinExistence type="predicted"/>
<dbReference type="InterPro" id="IPR023631">
    <property type="entry name" value="Amidase_dom"/>
</dbReference>
<feature type="domain" description="Amidase" evidence="2">
    <location>
        <begin position="47"/>
        <end position="114"/>
    </location>
</feature>
<accession>A0ABR4J878</accession>
<keyword evidence="1" id="KW-0732">Signal</keyword>
<evidence type="ECO:0000313" key="4">
    <source>
        <dbReference type="Proteomes" id="UP001610335"/>
    </source>
</evidence>
<dbReference type="InterPro" id="IPR000120">
    <property type="entry name" value="Amidase"/>
</dbReference>
<keyword evidence="4" id="KW-1185">Reference proteome</keyword>
<comment type="caution">
    <text evidence="3">The sequence shown here is derived from an EMBL/GenBank/DDBJ whole genome shotgun (WGS) entry which is preliminary data.</text>
</comment>
<evidence type="ECO:0000313" key="3">
    <source>
        <dbReference type="EMBL" id="KAL2835287.1"/>
    </source>
</evidence>
<feature type="signal peptide" evidence="1">
    <location>
        <begin position="1"/>
        <end position="16"/>
    </location>
</feature>
<dbReference type="InterPro" id="IPR036928">
    <property type="entry name" value="AS_sf"/>
</dbReference>
<dbReference type="Proteomes" id="UP001610335">
    <property type="component" value="Unassembled WGS sequence"/>
</dbReference>
<dbReference type="Gene3D" id="3.90.1300.10">
    <property type="entry name" value="Amidase signature (AS) domain"/>
    <property type="match status" value="2"/>
</dbReference>
<sequence>MTLGLVPVLLAGPCLMVCFKDLGFIRFIISNNPALSLLSRMESRDSTVQAWAHQLEKVPAHHRGPLHGIPIDVKDVIYTRVMPTEHNFPLYKDSLISVDAASVAILRAAGALIFSLSLSLPSPILIQSRKKTITTAFAAMVVGPSTTNPTIKRAHLSTIRPGLFIGEYALNPTWGAVSREGQKVSSLTLDTLGVFGRSVADLQLMAGFLGVKDDAGTVAALKTARALLEKSGAVVKDVTLPSAFDSMPGWHAKIMAADGRVAFLSEYQRDKMKIQDTLVGQVENIVNRYTALLMPSVPDEATAGLGSTGSAAFNWIWTIGFTFPIYCTKYD</sequence>
<name>A0ABR4J878_9EURO</name>
<dbReference type="SUPFAM" id="SSF75304">
    <property type="entry name" value="Amidase signature (AS) enzymes"/>
    <property type="match status" value="1"/>
</dbReference>
<gene>
    <name evidence="3" type="ORF">BDW59DRAFT_177232</name>
</gene>
<dbReference type="PANTHER" id="PTHR11895:SF7">
    <property type="entry name" value="GLUTAMYL-TRNA(GLN) AMIDOTRANSFERASE SUBUNIT A, MITOCHONDRIAL"/>
    <property type="match status" value="1"/>
</dbReference>
<protein>
    <submittedName>
        <fullName evidence="3">Amidase signature domain-containing protein</fullName>
    </submittedName>
</protein>
<dbReference type="Pfam" id="PF01425">
    <property type="entry name" value="Amidase"/>
    <property type="match status" value="1"/>
</dbReference>
<dbReference type="PANTHER" id="PTHR11895">
    <property type="entry name" value="TRANSAMIDASE"/>
    <property type="match status" value="1"/>
</dbReference>
<evidence type="ECO:0000259" key="2">
    <source>
        <dbReference type="Pfam" id="PF01425"/>
    </source>
</evidence>
<reference evidence="3 4" key="1">
    <citation type="submission" date="2024-07" db="EMBL/GenBank/DDBJ databases">
        <title>Section-level genome sequencing and comparative genomics of Aspergillus sections Usti and Cavernicolus.</title>
        <authorList>
            <consortium name="Lawrence Berkeley National Laboratory"/>
            <person name="Nybo J.L."/>
            <person name="Vesth T.C."/>
            <person name="Theobald S."/>
            <person name="Frisvad J.C."/>
            <person name="Larsen T.O."/>
            <person name="Kjaerboelling I."/>
            <person name="Rothschild-Mancinelli K."/>
            <person name="Lyhne E.K."/>
            <person name="Kogle M.E."/>
            <person name="Barry K."/>
            <person name="Clum A."/>
            <person name="Na H."/>
            <person name="Ledsgaard L."/>
            <person name="Lin J."/>
            <person name="Lipzen A."/>
            <person name="Kuo A."/>
            <person name="Riley R."/>
            <person name="Mondo S."/>
            <person name="LaButti K."/>
            <person name="Haridas S."/>
            <person name="Pangalinan J."/>
            <person name="Salamov A.A."/>
            <person name="Simmons B.A."/>
            <person name="Magnuson J.K."/>
            <person name="Chen J."/>
            <person name="Drula E."/>
            <person name="Henrissat B."/>
            <person name="Wiebenga A."/>
            <person name="Lubbers R.J."/>
            <person name="Gomes A.C."/>
            <person name="Makela M.R."/>
            <person name="Stajich J."/>
            <person name="Grigoriev I.V."/>
            <person name="Mortensen U.H."/>
            <person name="De vries R.P."/>
            <person name="Baker S.E."/>
            <person name="Andersen M.R."/>
        </authorList>
    </citation>
    <scope>NUCLEOTIDE SEQUENCE [LARGE SCALE GENOMIC DNA]</scope>
    <source>
        <strain evidence="3 4">CBS 600.67</strain>
    </source>
</reference>
<evidence type="ECO:0000256" key="1">
    <source>
        <dbReference type="SAM" id="SignalP"/>
    </source>
</evidence>
<feature type="chain" id="PRO_5046540299" evidence="1">
    <location>
        <begin position="17"/>
        <end position="331"/>
    </location>
</feature>
<dbReference type="EMBL" id="JBFXLS010000001">
    <property type="protein sequence ID" value="KAL2835287.1"/>
    <property type="molecule type" value="Genomic_DNA"/>
</dbReference>